<gene>
    <name evidence="1" type="primary">RASAL1_2</name>
    <name evidence="1" type="ORF">K3G42_015400</name>
</gene>
<name>A0ACB8FYU8_9SAUR</name>
<protein>
    <submittedName>
        <fullName evidence="1">RasGAP-activating-like protein 1</fullName>
    </submittedName>
</protein>
<dbReference type="EMBL" id="CM037626">
    <property type="protein sequence ID" value="KAH8012205.1"/>
    <property type="molecule type" value="Genomic_DNA"/>
</dbReference>
<proteinExistence type="predicted"/>
<organism evidence="1 2">
    <name type="scientific">Sphaerodactylus townsendi</name>
    <dbReference type="NCBI Taxonomy" id="933632"/>
    <lineage>
        <taxon>Eukaryota</taxon>
        <taxon>Metazoa</taxon>
        <taxon>Chordata</taxon>
        <taxon>Craniata</taxon>
        <taxon>Vertebrata</taxon>
        <taxon>Euteleostomi</taxon>
        <taxon>Lepidosauria</taxon>
        <taxon>Squamata</taxon>
        <taxon>Bifurcata</taxon>
        <taxon>Gekkota</taxon>
        <taxon>Sphaerodactylidae</taxon>
        <taxon>Sphaerodactylus</taxon>
    </lineage>
</organism>
<accession>A0ACB8FYU8</accession>
<evidence type="ECO:0000313" key="2">
    <source>
        <dbReference type="Proteomes" id="UP000827872"/>
    </source>
</evidence>
<evidence type="ECO:0000313" key="1">
    <source>
        <dbReference type="EMBL" id="KAH8012205.1"/>
    </source>
</evidence>
<reference evidence="1" key="1">
    <citation type="submission" date="2021-08" db="EMBL/GenBank/DDBJ databases">
        <title>The first chromosome-level gecko genome reveals the dynamic sex chromosomes of Neotropical dwarf geckos (Sphaerodactylidae: Sphaerodactylus).</title>
        <authorList>
            <person name="Pinto B.J."/>
            <person name="Keating S.E."/>
            <person name="Gamble T."/>
        </authorList>
    </citation>
    <scope>NUCLEOTIDE SEQUENCE</scope>
    <source>
        <strain evidence="1">TG3544</strain>
    </source>
</reference>
<sequence>MKSHSCSFGFPRSGTSDPYCIIKVDNEVVARTATVWKNLNPFWGEEYTLHLPMGFHNLSFYMLDEDTIGHDDVIGKVSLSKEYISSHPRGIDSWINLSHVDPNEEVQGEISLELQVLKEAHRRVLCCHIIEARDLAPRDISGTSDPFARVLWNGQVLETTIIKKTRFPHWDEVLEFVLEEDTVGAAPLAVEVWDWDMVGKNDFLGRVEFSLDALLKALSEAGTACCLSSQHRGGDAGGKLGALRLRVRLAEDRILPSRYYQPLIDLLVESILCLPEEKDDVTPLAVLEEVCSVESRQDVATKLVKIFLGQGLVVPFLDYLNLHEVSRTTDPNTLFRSNSLASKSMEQFMKVVGMSLSS</sequence>
<dbReference type="Proteomes" id="UP000827872">
    <property type="component" value="Linkage Group LG13"/>
</dbReference>
<comment type="caution">
    <text evidence="1">The sequence shown here is derived from an EMBL/GenBank/DDBJ whole genome shotgun (WGS) entry which is preliminary data.</text>
</comment>
<keyword evidence="2" id="KW-1185">Reference proteome</keyword>